<organism evidence="3 4">
    <name type="scientific">Sediminicoccus rosea</name>
    <dbReference type="NCBI Taxonomy" id="1225128"/>
    <lineage>
        <taxon>Bacteria</taxon>
        <taxon>Pseudomonadati</taxon>
        <taxon>Pseudomonadota</taxon>
        <taxon>Alphaproteobacteria</taxon>
        <taxon>Acetobacterales</taxon>
        <taxon>Roseomonadaceae</taxon>
        <taxon>Sediminicoccus</taxon>
    </lineage>
</organism>
<evidence type="ECO:0000313" key="4">
    <source>
        <dbReference type="Proteomes" id="UP001305521"/>
    </source>
</evidence>
<dbReference type="Pfam" id="PF03401">
    <property type="entry name" value="TctC"/>
    <property type="match status" value="1"/>
</dbReference>
<dbReference type="InterPro" id="IPR005064">
    <property type="entry name" value="BUG"/>
</dbReference>
<feature type="signal peptide" evidence="2">
    <location>
        <begin position="1"/>
        <end position="18"/>
    </location>
</feature>
<accession>A0ABZ0PJ46</accession>
<keyword evidence="4" id="KW-1185">Reference proteome</keyword>
<evidence type="ECO:0000313" key="3">
    <source>
        <dbReference type="EMBL" id="WPB85625.1"/>
    </source>
</evidence>
<keyword evidence="2" id="KW-0732">Signal</keyword>
<dbReference type="RefSeq" id="WP_318649599.1">
    <property type="nucleotide sequence ID" value="NZ_CP137852.1"/>
</dbReference>
<protein>
    <submittedName>
        <fullName evidence="3">Tripartite tricarboxylate transporter substrate-binding protein</fullName>
    </submittedName>
</protein>
<comment type="similarity">
    <text evidence="1">Belongs to the UPF0065 (bug) family.</text>
</comment>
<evidence type="ECO:0000256" key="1">
    <source>
        <dbReference type="ARBA" id="ARBA00006987"/>
    </source>
</evidence>
<dbReference type="Gene3D" id="3.40.190.150">
    <property type="entry name" value="Bordetella uptake gene, domain 1"/>
    <property type="match status" value="1"/>
</dbReference>
<dbReference type="PIRSF" id="PIRSF017082">
    <property type="entry name" value="YflP"/>
    <property type="match status" value="1"/>
</dbReference>
<sequence>MRRLLLAALLLLPLHPHAQTFPERPLTLVVPFAPGGTIDVLARVLAPELSAALGQPVAIDTRPGAGGNVGAAYVAQQSRPDGHTILFTGAGLASSVSLSNLGFDPVRDLTPVLGVGAIPSLLVVSPQSPHRDVASLLAAARAAPGRVSYGSSGPGTGSHLAGVLLGAAAGVELLHVPYRGSGAVYPDLIAQRIDMLLDVMASSIGQVQQGTVRALGITSRNRSDVLPQVPAIAETVPGYAFETWVGLFIRSGAPEGTQRRLEAAALTALQAAPVRERLRLSAAQPIPAESAAFTAYFRADVERWAEMVRQGRLQRSE</sequence>
<dbReference type="InterPro" id="IPR042100">
    <property type="entry name" value="Bug_dom1"/>
</dbReference>
<reference evidence="3 4" key="1">
    <citation type="submission" date="2023-11" db="EMBL/GenBank/DDBJ databases">
        <title>Arctic aerobic anoxygenic photoheterotroph Sediminicoccus rosea KRV36 adapts its photosynthesis to long days of polar summer.</title>
        <authorList>
            <person name="Tomasch J."/>
            <person name="Kopejtka K."/>
            <person name="Bily T."/>
            <person name="Gardiner A.T."/>
            <person name="Gardian Z."/>
            <person name="Shivaramu S."/>
            <person name="Koblizek M."/>
            <person name="Engelhardt F."/>
            <person name="Kaftan D."/>
        </authorList>
    </citation>
    <scope>NUCLEOTIDE SEQUENCE [LARGE SCALE GENOMIC DNA]</scope>
    <source>
        <strain evidence="3 4">R-30</strain>
    </source>
</reference>
<gene>
    <name evidence="3" type="ORF">R9Z33_01835</name>
</gene>
<dbReference type="Proteomes" id="UP001305521">
    <property type="component" value="Chromosome"/>
</dbReference>
<proteinExistence type="inferred from homology"/>
<dbReference type="EMBL" id="CP137852">
    <property type="protein sequence ID" value="WPB85625.1"/>
    <property type="molecule type" value="Genomic_DNA"/>
</dbReference>
<evidence type="ECO:0000256" key="2">
    <source>
        <dbReference type="SAM" id="SignalP"/>
    </source>
</evidence>
<feature type="chain" id="PRO_5046488333" evidence="2">
    <location>
        <begin position="19"/>
        <end position="317"/>
    </location>
</feature>
<dbReference type="PANTHER" id="PTHR42928">
    <property type="entry name" value="TRICARBOXYLATE-BINDING PROTEIN"/>
    <property type="match status" value="1"/>
</dbReference>
<dbReference type="PANTHER" id="PTHR42928:SF5">
    <property type="entry name" value="BLR1237 PROTEIN"/>
    <property type="match status" value="1"/>
</dbReference>
<name>A0ABZ0PJ46_9PROT</name>
<dbReference type="Gene3D" id="3.40.190.10">
    <property type="entry name" value="Periplasmic binding protein-like II"/>
    <property type="match status" value="1"/>
</dbReference>